<evidence type="ECO:0000256" key="1">
    <source>
        <dbReference type="SAM" id="MobiDB-lite"/>
    </source>
</evidence>
<evidence type="ECO:0000256" key="2">
    <source>
        <dbReference type="SAM" id="Phobius"/>
    </source>
</evidence>
<proteinExistence type="predicted"/>
<dbReference type="AlphaFoldDB" id="A0A4Y3TUH0"/>
<evidence type="ECO:0008006" key="5">
    <source>
        <dbReference type="Google" id="ProtNLM"/>
    </source>
</evidence>
<name>A0A4Y3TUH0_9PROT</name>
<keyword evidence="2" id="KW-0812">Transmembrane</keyword>
<dbReference type="InterPro" id="IPR050445">
    <property type="entry name" value="Bact_polysacc_biosynth/exp"/>
</dbReference>
<evidence type="ECO:0000313" key="3">
    <source>
        <dbReference type="EMBL" id="GEB85159.1"/>
    </source>
</evidence>
<protein>
    <recommendedName>
        <fullName evidence="5">Polysaccharide chain length determinant N-terminal domain-containing protein</fullName>
    </recommendedName>
</protein>
<dbReference type="RefSeq" id="WP_141375169.1">
    <property type="nucleotide sequence ID" value="NZ_BAPL01000024.1"/>
</dbReference>
<dbReference type="PANTHER" id="PTHR32309:SF13">
    <property type="entry name" value="FERRIC ENTEROBACTIN TRANSPORT PROTEIN FEPE"/>
    <property type="match status" value="1"/>
</dbReference>
<dbReference type="Proteomes" id="UP000317730">
    <property type="component" value="Unassembled WGS sequence"/>
</dbReference>
<gene>
    <name evidence="3" type="ORF">APE01nite_09560</name>
</gene>
<reference evidence="3 4" key="1">
    <citation type="submission" date="2019-06" db="EMBL/GenBank/DDBJ databases">
        <title>Whole genome shotgun sequence of Acetobacter peroxydans NBRC 13755.</title>
        <authorList>
            <person name="Hosoyama A."/>
            <person name="Uohara A."/>
            <person name="Ohji S."/>
            <person name="Ichikawa N."/>
        </authorList>
    </citation>
    <scope>NUCLEOTIDE SEQUENCE [LARGE SCALE GENOMIC DNA]</scope>
    <source>
        <strain evidence="3 4">NBRC 13755</strain>
    </source>
</reference>
<feature type="region of interest" description="Disordered" evidence="1">
    <location>
        <begin position="575"/>
        <end position="601"/>
    </location>
</feature>
<accession>A0A4Y3TUH0</accession>
<feature type="transmembrane region" description="Helical" evidence="2">
    <location>
        <begin position="435"/>
        <end position="457"/>
    </location>
</feature>
<dbReference type="EMBL" id="BJMV01000004">
    <property type="protein sequence ID" value="GEB85159.1"/>
    <property type="molecule type" value="Genomic_DNA"/>
</dbReference>
<comment type="caution">
    <text evidence="3">The sequence shown here is derived from an EMBL/GenBank/DDBJ whole genome shotgun (WGS) entry which is preliminary data.</text>
</comment>
<keyword evidence="2" id="KW-1133">Transmembrane helix</keyword>
<dbReference type="PANTHER" id="PTHR32309">
    <property type="entry name" value="TYROSINE-PROTEIN KINASE"/>
    <property type="match status" value="1"/>
</dbReference>
<sequence>MVISTRARPPRKEGVVYTHITTRDYLNTLFFYRKIALMVFVWTVVIGLVIGLLQKPAYRAEARLLTLQAGYYNQSSVNDGTPAQPLEGQLVSIEAQILNSSELHRAVLKTLLGPNASRKQINEQLRVFEKHFRLEQDDLASTISLFYTDTDPKRAAEMLSRILTEYFDERAVIFTSGRVSSLAERRDVIRAELDKLNANMVAFQTKYGIVSIDDQIAHAVALQGLIRQRKLENNGALAQDRSTLASLLTSAKDVPATILLFSDNGEAARALDTMQLSQLQLEARRADLASRYMKSSPFVKQIDRQIKALRVSISQQKEKLVGVERYGHNAYYDTVQDRLSVVSSNIKGEIARQKELEDQLKTASASLQALIGAANELSQMQTDRNILTESLRSLSRQVEVASIDRIQADSASSTNVRVIQAPFPPAQPSNPLSMFIAASIVAGIVLPAVTILVLASLRETFLSPEQVERVMSLPVLSAPVMPAKKDMRRWFGGGKAAGDGTLLPASYPQRILYGRTITAIDTSSDAPTKLVMMISFHDHEGLLEIVQGLAAELEPRSSRSILVLDMASTPDNPLYGTPNDKGELPWQFGSGENRSDAPPPEESVQKLLEFLPVAGHDIIVARPREGTLTLTPHETTALFDSLRAQHDYVVVHAPPVSSSFAGVANTRLADATILVVRAERTRKPVVLGLKEQIQEAGGWIVGVILTHRKSYIPAFIYRFL</sequence>
<dbReference type="GO" id="GO:0005886">
    <property type="term" value="C:plasma membrane"/>
    <property type="evidence" value="ECO:0007669"/>
    <property type="project" value="TreeGrafter"/>
</dbReference>
<feature type="transmembrane region" description="Helical" evidence="2">
    <location>
        <begin position="35"/>
        <end position="53"/>
    </location>
</feature>
<keyword evidence="4" id="KW-1185">Reference proteome</keyword>
<dbReference type="Gene3D" id="3.40.50.300">
    <property type="entry name" value="P-loop containing nucleotide triphosphate hydrolases"/>
    <property type="match status" value="1"/>
</dbReference>
<dbReference type="SUPFAM" id="SSF52540">
    <property type="entry name" value="P-loop containing nucleoside triphosphate hydrolases"/>
    <property type="match status" value="1"/>
</dbReference>
<dbReference type="OrthoDB" id="8430685at2"/>
<keyword evidence="2" id="KW-0472">Membrane</keyword>
<dbReference type="InterPro" id="IPR027417">
    <property type="entry name" value="P-loop_NTPase"/>
</dbReference>
<dbReference type="GO" id="GO:0004713">
    <property type="term" value="F:protein tyrosine kinase activity"/>
    <property type="evidence" value="ECO:0007669"/>
    <property type="project" value="TreeGrafter"/>
</dbReference>
<evidence type="ECO:0000313" key="4">
    <source>
        <dbReference type="Proteomes" id="UP000317730"/>
    </source>
</evidence>
<organism evidence="3 4">
    <name type="scientific">Acetobacter peroxydans</name>
    <dbReference type="NCBI Taxonomy" id="104098"/>
    <lineage>
        <taxon>Bacteria</taxon>
        <taxon>Pseudomonadati</taxon>
        <taxon>Pseudomonadota</taxon>
        <taxon>Alphaproteobacteria</taxon>
        <taxon>Acetobacterales</taxon>
        <taxon>Acetobacteraceae</taxon>
        <taxon>Acetobacter</taxon>
    </lineage>
</organism>